<evidence type="ECO:0000313" key="6">
    <source>
        <dbReference type="Proteomes" id="UP001597264"/>
    </source>
</evidence>
<accession>A0ABW3UBA4</accession>
<comment type="cofactor">
    <cofactor evidence="1">
        <name>Mg(2+)</name>
        <dbReference type="ChEBI" id="CHEBI:18420"/>
    </cofactor>
</comment>
<evidence type="ECO:0000256" key="1">
    <source>
        <dbReference type="ARBA" id="ARBA00001946"/>
    </source>
</evidence>
<dbReference type="PANTHER" id="PTHR43046:SF14">
    <property type="entry name" value="MUTT_NUDIX FAMILY PROTEIN"/>
    <property type="match status" value="1"/>
</dbReference>
<protein>
    <submittedName>
        <fullName evidence="5">NUDIX hydrolase</fullName>
    </submittedName>
</protein>
<dbReference type="Gene3D" id="3.90.79.10">
    <property type="entry name" value="Nucleoside Triphosphate Pyrophosphohydrolase"/>
    <property type="match status" value="1"/>
</dbReference>
<dbReference type="InterPro" id="IPR015797">
    <property type="entry name" value="NUDIX_hydrolase-like_dom_sf"/>
</dbReference>
<name>A0ABW3UBA4_9GAMM</name>
<feature type="domain" description="Nudix hydrolase" evidence="4">
    <location>
        <begin position="50"/>
        <end position="175"/>
    </location>
</feature>
<sequence>MRPLLKKTLLLLFVACTLGVLALVVFPGLKYEIYRRLPPDIRWDISYAVTDKFVVGMVYFVERGDQLLMVRHTYQDKWALPGGWVERHESFEESARRELNEELSVHLDDFEVLEVNKVPRSGIINIAIRGRLQDEEVAIRDSEIFGYRFFDLDKLPDNVIYTHKPYIQRYLQEHARRSQAGDIPDAISPEVPGIELPESEVPEGDTETGESAGADNPAP</sequence>
<proteinExistence type="predicted"/>
<dbReference type="RefSeq" id="WP_230437252.1">
    <property type="nucleotide sequence ID" value="NZ_CP087715.1"/>
</dbReference>
<dbReference type="Proteomes" id="UP001597264">
    <property type="component" value="Unassembled WGS sequence"/>
</dbReference>
<keyword evidence="2 5" id="KW-0378">Hydrolase</keyword>
<reference evidence="6" key="1">
    <citation type="journal article" date="2019" name="Int. J. Syst. Evol. Microbiol.">
        <title>The Global Catalogue of Microorganisms (GCM) 10K type strain sequencing project: providing services to taxonomists for standard genome sequencing and annotation.</title>
        <authorList>
            <consortium name="The Broad Institute Genomics Platform"/>
            <consortium name="The Broad Institute Genome Sequencing Center for Infectious Disease"/>
            <person name="Wu L."/>
            <person name="Ma J."/>
        </authorList>
    </citation>
    <scope>NUCLEOTIDE SEQUENCE [LARGE SCALE GENOMIC DNA]</scope>
    <source>
        <strain evidence="6">CCUG 54356</strain>
    </source>
</reference>
<evidence type="ECO:0000313" key="5">
    <source>
        <dbReference type="EMBL" id="MFD1217080.1"/>
    </source>
</evidence>
<gene>
    <name evidence="5" type="ORF">ACFQ2X_10735</name>
</gene>
<dbReference type="Pfam" id="PF00293">
    <property type="entry name" value="NUDIX"/>
    <property type="match status" value="1"/>
</dbReference>
<dbReference type="SUPFAM" id="SSF55811">
    <property type="entry name" value="Nudix"/>
    <property type="match status" value="1"/>
</dbReference>
<dbReference type="InterPro" id="IPR000086">
    <property type="entry name" value="NUDIX_hydrolase_dom"/>
</dbReference>
<organism evidence="5 6">
    <name type="scientific">Microbulbifer celer</name>
    <dbReference type="NCBI Taxonomy" id="435905"/>
    <lineage>
        <taxon>Bacteria</taxon>
        <taxon>Pseudomonadati</taxon>
        <taxon>Pseudomonadota</taxon>
        <taxon>Gammaproteobacteria</taxon>
        <taxon>Cellvibrionales</taxon>
        <taxon>Microbulbiferaceae</taxon>
        <taxon>Microbulbifer</taxon>
    </lineage>
</organism>
<feature type="region of interest" description="Disordered" evidence="3">
    <location>
        <begin position="178"/>
        <end position="219"/>
    </location>
</feature>
<evidence type="ECO:0000256" key="3">
    <source>
        <dbReference type="SAM" id="MobiDB-lite"/>
    </source>
</evidence>
<evidence type="ECO:0000256" key="2">
    <source>
        <dbReference type="ARBA" id="ARBA00022801"/>
    </source>
</evidence>
<keyword evidence="6" id="KW-1185">Reference proteome</keyword>
<dbReference type="PROSITE" id="PS51462">
    <property type="entry name" value="NUDIX"/>
    <property type="match status" value="1"/>
</dbReference>
<comment type="caution">
    <text evidence="5">The sequence shown here is derived from an EMBL/GenBank/DDBJ whole genome shotgun (WGS) entry which is preliminary data.</text>
</comment>
<dbReference type="PANTHER" id="PTHR43046">
    <property type="entry name" value="GDP-MANNOSE MANNOSYL HYDROLASE"/>
    <property type="match status" value="1"/>
</dbReference>
<evidence type="ECO:0000259" key="4">
    <source>
        <dbReference type="PROSITE" id="PS51462"/>
    </source>
</evidence>
<dbReference type="EMBL" id="JBHTLR010000008">
    <property type="protein sequence ID" value="MFD1217080.1"/>
    <property type="molecule type" value="Genomic_DNA"/>
</dbReference>
<feature type="compositionally biased region" description="Acidic residues" evidence="3">
    <location>
        <begin position="197"/>
        <end position="208"/>
    </location>
</feature>
<dbReference type="GO" id="GO:0016787">
    <property type="term" value="F:hydrolase activity"/>
    <property type="evidence" value="ECO:0007669"/>
    <property type="project" value="UniProtKB-KW"/>
</dbReference>